<keyword evidence="3" id="KW-0804">Transcription</keyword>
<comment type="caution">
    <text evidence="5">The sequence shown here is derived from an EMBL/GenBank/DDBJ whole genome shotgun (WGS) entry which is preliminary data.</text>
</comment>
<evidence type="ECO:0000259" key="4">
    <source>
        <dbReference type="PROSITE" id="PS50043"/>
    </source>
</evidence>
<keyword evidence="6" id="KW-1185">Reference proteome</keyword>
<evidence type="ECO:0000256" key="2">
    <source>
        <dbReference type="ARBA" id="ARBA00023125"/>
    </source>
</evidence>
<dbReference type="Pfam" id="PF00196">
    <property type="entry name" value="GerE"/>
    <property type="match status" value="1"/>
</dbReference>
<dbReference type="InterPro" id="IPR016032">
    <property type="entry name" value="Sig_transdc_resp-reg_C-effctor"/>
</dbReference>
<dbReference type="InterPro" id="IPR011006">
    <property type="entry name" value="CheY-like_superfamily"/>
</dbReference>
<dbReference type="Proteomes" id="UP001216253">
    <property type="component" value="Unassembled WGS sequence"/>
</dbReference>
<evidence type="ECO:0000313" key="5">
    <source>
        <dbReference type="EMBL" id="MDE8651347.1"/>
    </source>
</evidence>
<dbReference type="PRINTS" id="PR00038">
    <property type="entry name" value="HTHLUXR"/>
</dbReference>
<dbReference type="PANTHER" id="PTHR44688:SF16">
    <property type="entry name" value="DNA-BINDING TRANSCRIPTIONAL ACTIVATOR DEVR_DOSR"/>
    <property type="match status" value="1"/>
</dbReference>
<dbReference type="PANTHER" id="PTHR44688">
    <property type="entry name" value="DNA-BINDING TRANSCRIPTIONAL ACTIVATOR DEVR_DOSR"/>
    <property type="match status" value="1"/>
</dbReference>
<organism evidence="5 6">
    <name type="scientific">Novosphingobium album</name>
    <name type="common">ex Liu et al. 2023</name>
    <dbReference type="NCBI Taxonomy" id="3031130"/>
    <lineage>
        <taxon>Bacteria</taxon>
        <taxon>Pseudomonadati</taxon>
        <taxon>Pseudomonadota</taxon>
        <taxon>Alphaproteobacteria</taxon>
        <taxon>Sphingomonadales</taxon>
        <taxon>Sphingomonadaceae</taxon>
        <taxon>Novosphingobium</taxon>
    </lineage>
</organism>
<sequence>MERFRTLSLIDPDTRRRAETTMSFAQGRFHVEPYESPAEFFADWPFDSVLLVADNDDCIASVLEGLRARGAWLPIIGFSDVVDPLRSARVMFDGLVAYIPAPVSRDLVDAFLSSTAQELAALTRRKNRAAAARARLSGLTRREAEVLSGVAEGLTNKAIADRLGISHRTIEIHRANLLRKLDTNSSYQAMRAAIEADLLS</sequence>
<name>A0ABT5WMT3_9SPHN</name>
<dbReference type="PROSITE" id="PS00622">
    <property type="entry name" value="HTH_LUXR_1"/>
    <property type="match status" value="1"/>
</dbReference>
<dbReference type="PROSITE" id="PS50043">
    <property type="entry name" value="HTH_LUXR_2"/>
    <property type="match status" value="1"/>
</dbReference>
<evidence type="ECO:0000313" key="6">
    <source>
        <dbReference type="Proteomes" id="UP001216253"/>
    </source>
</evidence>
<feature type="domain" description="HTH luxR-type" evidence="4">
    <location>
        <begin position="132"/>
        <end position="197"/>
    </location>
</feature>
<keyword evidence="2" id="KW-0238">DNA-binding</keyword>
<evidence type="ECO:0000256" key="3">
    <source>
        <dbReference type="ARBA" id="ARBA00023163"/>
    </source>
</evidence>
<dbReference type="CDD" id="cd06170">
    <property type="entry name" value="LuxR_C_like"/>
    <property type="match status" value="1"/>
</dbReference>
<proteinExistence type="predicted"/>
<reference evidence="5 6" key="1">
    <citation type="submission" date="2023-03" db="EMBL/GenBank/DDBJ databases">
        <title>NovoSphingobium album sp. nov. isolated from polycyclic aromatic hydrocarbons- and heavy-metal polluted soil.</title>
        <authorList>
            <person name="Liu Z."/>
            <person name="Wang K."/>
        </authorList>
    </citation>
    <scope>NUCLEOTIDE SEQUENCE [LARGE SCALE GENOMIC DNA]</scope>
    <source>
        <strain evidence="5 6">H3SJ31-1</strain>
    </source>
</reference>
<accession>A0ABT5WMT3</accession>
<dbReference type="Gene3D" id="3.40.50.2300">
    <property type="match status" value="1"/>
</dbReference>
<keyword evidence="1" id="KW-0805">Transcription regulation</keyword>
<dbReference type="InterPro" id="IPR000792">
    <property type="entry name" value="Tscrpt_reg_LuxR_C"/>
</dbReference>
<dbReference type="EMBL" id="JARESE010000015">
    <property type="protein sequence ID" value="MDE8651347.1"/>
    <property type="molecule type" value="Genomic_DNA"/>
</dbReference>
<dbReference type="SUPFAM" id="SSF46894">
    <property type="entry name" value="C-terminal effector domain of the bipartite response regulators"/>
    <property type="match status" value="1"/>
</dbReference>
<protein>
    <submittedName>
        <fullName evidence="5">Response regulator transcription factor</fullName>
    </submittedName>
</protein>
<gene>
    <name evidence="5" type="ORF">PYV00_06385</name>
</gene>
<dbReference type="RefSeq" id="WP_275227445.1">
    <property type="nucleotide sequence ID" value="NZ_JARESE010000015.1"/>
</dbReference>
<evidence type="ECO:0000256" key="1">
    <source>
        <dbReference type="ARBA" id="ARBA00023015"/>
    </source>
</evidence>
<dbReference type="SMART" id="SM00421">
    <property type="entry name" value="HTH_LUXR"/>
    <property type="match status" value="1"/>
</dbReference>
<dbReference type="SUPFAM" id="SSF52172">
    <property type="entry name" value="CheY-like"/>
    <property type="match status" value="1"/>
</dbReference>